<dbReference type="InterPro" id="IPR030678">
    <property type="entry name" value="Peptide/Ni-bd"/>
</dbReference>
<dbReference type="GO" id="GO:0043190">
    <property type="term" value="C:ATP-binding cassette (ABC) transporter complex"/>
    <property type="evidence" value="ECO:0007669"/>
    <property type="project" value="InterPro"/>
</dbReference>
<dbReference type="Gene3D" id="3.10.105.10">
    <property type="entry name" value="Dipeptide-binding Protein, Domain 3"/>
    <property type="match status" value="1"/>
</dbReference>
<protein>
    <submittedName>
        <fullName evidence="3">ABC transporter substrate-binding protein</fullName>
    </submittedName>
</protein>
<feature type="chain" id="PRO_5038579887" evidence="1">
    <location>
        <begin position="27"/>
        <end position="529"/>
    </location>
</feature>
<comment type="caution">
    <text evidence="3">The sequence shown here is derived from an EMBL/GenBank/DDBJ whole genome shotgun (WGS) entry which is preliminary data.</text>
</comment>
<keyword evidence="1" id="KW-0732">Signal</keyword>
<dbReference type="SUPFAM" id="SSF53850">
    <property type="entry name" value="Periplasmic binding protein-like II"/>
    <property type="match status" value="1"/>
</dbReference>
<dbReference type="AlphaFoldDB" id="A0A916YI15"/>
<keyword evidence="4" id="KW-1185">Reference proteome</keyword>
<gene>
    <name evidence="3" type="ORF">GCM10010915_26600</name>
</gene>
<dbReference type="GO" id="GO:1904680">
    <property type="term" value="F:peptide transmembrane transporter activity"/>
    <property type="evidence" value="ECO:0007669"/>
    <property type="project" value="TreeGrafter"/>
</dbReference>
<evidence type="ECO:0000259" key="2">
    <source>
        <dbReference type="Pfam" id="PF00496"/>
    </source>
</evidence>
<evidence type="ECO:0000313" key="4">
    <source>
        <dbReference type="Proteomes" id="UP000633205"/>
    </source>
</evidence>
<organism evidence="3 4">
    <name type="scientific">Microbacterium faecale</name>
    <dbReference type="NCBI Taxonomy" id="1804630"/>
    <lineage>
        <taxon>Bacteria</taxon>
        <taxon>Bacillati</taxon>
        <taxon>Actinomycetota</taxon>
        <taxon>Actinomycetes</taxon>
        <taxon>Micrococcales</taxon>
        <taxon>Microbacteriaceae</taxon>
        <taxon>Microbacterium</taxon>
    </lineage>
</organism>
<dbReference type="PIRSF" id="PIRSF002741">
    <property type="entry name" value="MppA"/>
    <property type="match status" value="1"/>
</dbReference>
<dbReference type="Proteomes" id="UP000633205">
    <property type="component" value="Unassembled WGS sequence"/>
</dbReference>
<dbReference type="EMBL" id="BMHO01000002">
    <property type="protein sequence ID" value="GGD44115.1"/>
    <property type="molecule type" value="Genomic_DNA"/>
</dbReference>
<proteinExistence type="predicted"/>
<evidence type="ECO:0000313" key="3">
    <source>
        <dbReference type="EMBL" id="GGD44115.1"/>
    </source>
</evidence>
<reference evidence="3" key="2">
    <citation type="submission" date="2020-09" db="EMBL/GenBank/DDBJ databases">
        <authorList>
            <person name="Sun Q."/>
            <person name="Zhou Y."/>
        </authorList>
    </citation>
    <scope>NUCLEOTIDE SEQUENCE</scope>
    <source>
        <strain evidence="3">CGMCC 1.15152</strain>
    </source>
</reference>
<dbReference type="PANTHER" id="PTHR30290">
    <property type="entry name" value="PERIPLASMIC BINDING COMPONENT OF ABC TRANSPORTER"/>
    <property type="match status" value="1"/>
</dbReference>
<accession>A0A916YI15</accession>
<evidence type="ECO:0000256" key="1">
    <source>
        <dbReference type="SAM" id="SignalP"/>
    </source>
</evidence>
<feature type="signal peptide" evidence="1">
    <location>
        <begin position="1"/>
        <end position="26"/>
    </location>
</feature>
<dbReference type="InterPro" id="IPR000914">
    <property type="entry name" value="SBP_5_dom"/>
</dbReference>
<dbReference type="GO" id="GO:0015833">
    <property type="term" value="P:peptide transport"/>
    <property type="evidence" value="ECO:0007669"/>
    <property type="project" value="TreeGrafter"/>
</dbReference>
<dbReference type="InterPro" id="IPR039424">
    <property type="entry name" value="SBP_5"/>
</dbReference>
<feature type="domain" description="Solute-binding protein family 5" evidence="2">
    <location>
        <begin position="79"/>
        <end position="439"/>
    </location>
</feature>
<dbReference type="RefSeq" id="WP_188712896.1">
    <property type="nucleotide sequence ID" value="NZ_BMHO01000002.1"/>
</dbReference>
<sequence length="529" mass="57107">MKKSTSFGAIPGTLIGALVLSACAPAGGSNGPESAPPYVYAIDDDPRGLNAQFVGAPMTAMFSAQMLEPLVFLSSTYQMSPGLATDTALSDDGLTLTVQLRGGVTWHDGEPFTAEDVKFNFEEIVPLNSYGAAISERLESVEIQDESTVILRLTEPYGPLLETLSSQYMLPKHVYEGTDYVTNPANMAPVGTGPMKFDDYSSGESITLVKNHDYWGGEVAVDSAVFPIMGDATSRTESLFAGEVDQTVVDITALNRIADDPNTQQLGEFGFPQDIALMFNAESEYLTDPDVRQAVFATFDREALVETALQGQGVPADGFFPPAMEWSVSPNVSFSDDFPHDTGAIEEILDDAGLPRGADGTRFTLDIRYTTERTDTAAMAEMARSLFAEVGIELNLDGTSATVFTEKVYSESDFDLALLPATVGADPSIGITRWYTCNEDKAAGRNPSQVCGEEIETAANQALDSAKHEERAEALSTLQDRASDLMFYAPLVWFNGQFPSVNTTRWSGQGEPQPIASRVPWISMTYTGD</sequence>
<name>A0A916YI15_9MICO</name>
<dbReference type="Pfam" id="PF00496">
    <property type="entry name" value="SBP_bac_5"/>
    <property type="match status" value="1"/>
</dbReference>
<reference evidence="3" key="1">
    <citation type="journal article" date="2014" name="Int. J. Syst. Evol. Microbiol.">
        <title>Complete genome sequence of Corynebacterium casei LMG S-19264T (=DSM 44701T), isolated from a smear-ripened cheese.</title>
        <authorList>
            <consortium name="US DOE Joint Genome Institute (JGI-PGF)"/>
            <person name="Walter F."/>
            <person name="Albersmeier A."/>
            <person name="Kalinowski J."/>
            <person name="Ruckert C."/>
        </authorList>
    </citation>
    <scope>NUCLEOTIDE SEQUENCE</scope>
    <source>
        <strain evidence="3">CGMCC 1.15152</strain>
    </source>
</reference>
<dbReference type="PROSITE" id="PS51257">
    <property type="entry name" value="PROKAR_LIPOPROTEIN"/>
    <property type="match status" value="1"/>
</dbReference>
<dbReference type="GO" id="GO:0042597">
    <property type="term" value="C:periplasmic space"/>
    <property type="evidence" value="ECO:0007669"/>
    <property type="project" value="UniProtKB-ARBA"/>
</dbReference>
<dbReference type="Gene3D" id="3.40.190.10">
    <property type="entry name" value="Periplasmic binding protein-like II"/>
    <property type="match status" value="1"/>
</dbReference>